<dbReference type="Gene3D" id="3.40.50.2300">
    <property type="match status" value="1"/>
</dbReference>
<evidence type="ECO:0000256" key="1">
    <source>
        <dbReference type="ARBA" id="ARBA00022553"/>
    </source>
</evidence>
<dbReference type="RefSeq" id="WP_394825438.1">
    <property type="nucleotide sequence ID" value="NZ_CP089984.1"/>
</dbReference>
<keyword evidence="11" id="KW-1185">Reference proteome</keyword>
<keyword evidence="1 6" id="KW-0597">Phosphoprotein</keyword>
<dbReference type="SMART" id="SM00448">
    <property type="entry name" value="REC"/>
    <property type="match status" value="1"/>
</dbReference>
<evidence type="ECO:0000313" key="11">
    <source>
        <dbReference type="Proteomes" id="UP001370348"/>
    </source>
</evidence>
<dbReference type="InterPro" id="IPR001789">
    <property type="entry name" value="Sig_transdc_resp-reg_receiver"/>
</dbReference>
<evidence type="ECO:0000256" key="5">
    <source>
        <dbReference type="ARBA" id="ARBA00023163"/>
    </source>
</evidence>
<dbReference type="InterPro" id="IPR036388">
    <property type="entry name" value="WH-like_DNA-bd_sf"/>
</dbReference>
<feature type="modified residue" description="4-aspartylphosphate" evidence="6">
    <location>
        <position position="52"/>
    </location>
</feature>
<keyword evidence="4 7" id="KW-0238">DNA-binding</keyword>
<dbReference type="Proteomes" id="UP001370348">
    <property type="component" value="Chromosome"/>
</dbReference>
<name>A0ABZ2LY03_9BACT</name>
<dbReference type="PROSITE" id="PS51755">
    <property type="entry name" value="OMPR_PHOB"/>
    <property type="match status" value="1"/>
</dbReference>
<evidence type="ECO:0000259" key="8">
    <source>
        <dbReference type="PROSITE" id="PS50110"/>
    </source>
</evidence>
<dbReference type="SUPFAM" id="SSF52172">
    <property type="entry name" value="CheY-like"/>
    <property type="match status" value="1"/>
</dbReference>
<evidence type="ECO:0000256" key="2">
    <source>
        <dbReference type="ARBA" id="ARBA00023012"/>
    </source>
</evidence>
<evidence type="ECO:0000313" key="10">
    <source>
        <dbReference type="EMBL" id="WXB15804.1"/>
    </source>
</evidence>
<dbReference type="PROSITE" id="PS50110">
    <property type="entry name" value="RESPONSE_REGULATORY"/>
    <property type="match status" value="1"/>
</dbReference>
<protein>
    <submittedName>
        <fullName evidence="10">Response regulator transcription factor</fullName>
    </submittedName>
</protein>
<keyword evidence="5" id="KW-0804">Transcription</keyword>
<sequence>MEGRILLVEDDRLLGAQVVEHLREAGFETLWWTEGKSLTPPIASGIRLLILDLMLPGEYGMDILKGLRAFSEVPVLVLSARNDSFDKVRALKLGADDYLTKPFWPEELVERVRARLRRPTMQREGALEAGPVRVDPEHRTAKAGGKSVELTRVEFDILAALVRRANAVVTRRWLVENVLDPDRDGTERTLDVHVSRIRKKLGQENLIETVWGLGYRLRVPRAEP</sequence>
<evidence type="ECO:0000256" key="4">
    <source>
        <dbReference type="ARBA" id="ARBA00023125"/>
    </source>
</evidence>
<evidence type="ECO:0000256" key="3">
    <source>
        <dbReference type="ARBA" id="ARBA00023015"/>
    </source>
</evidence>
<dbReference type="InterPro" id="IPR001867">
    <property type="entry name" value="OmpR/PhoB-type_DNA-bd"/>
</dbReference>
<feature type="DNA-binding region" description="OmpR/PhoB-type" evidence="7">
    <location>
        <begin position="124"/>
        <end position="219"/>
    </location>
</feature>
<evidence type="ECO:0000256" key="7">
    <source>
        <dbReference type="PROSITE-ProRule" id="PRU01091"/>
    </source>
</evidence>
<dbReference type="Gene3D" id="1.10.10.10">
    <property type="entry name" value="Winged helix-like DNA-binding domain superfamily/Winged helix DNA-binding domain"/>
    <property type="match status" value="1"/>
</dbReference>
<dbReference type="InterPro" id="IPR039420">
    <property type="entry name" value="WalR-like"/>
</dbReference>
<feature type="domain" description="OmpR/PhoB-type" evidence="9">
    <location>
        <begin position="124"/>
        <end position="219"/>
    </location>
</feature>
<accession>A0ABZ2LY03</accession>
<proteinExistence type="predicted"/>
<evidence type="ECO:0000259" key="9">
    <source>
        <dbReference type="PROSITE" id="PS51755"/>
    </source>
</evidence>
<gene>
    <name evidence="10" type="ORF">LZC94_00735</name>
</gene>
<feature type="domain" description="Response regulatory" evidence="8">
    <location>
        <begin position="4"/>
        <end position="116"/>
    </location>
</feature>
<dbReference type="CDD" id="cd00383">
    <property type="entry name" value="trans_reg_C"/>
    <property type="match status" value="1"/>
</dbReference>
<dbReference type="Gene3D" id="6.10.250.690">
    <property type="match status" value="1"/>
</dbReference>
<dbReference type="PANTHER" id="PTHR48111">
    <property type="entry name" value="REGULATOR OF RPOS"/>
    <property type="match status" value="1"/>
</dbReference>
<keyword evidence="3" id="KW-0805">Transcription regulation</keyword>
<organism evidence="10 11">
    <name type="scientific">Pendulispora albinea</name>
    <dbReference type="NCBI Taxonomy" id="2741071"/>
    <lineage>
        <taxon>Bacteria</taxon>
        <taxon>Pseudomonadati</taxon>
        <taxon>Myxococcota</taxon>
        <taxon>Myxococcia</taxon>
        <taxon>Myxococcales</taxon>
        <taxon>Sorangiineae</taxon>
        <taxon>Pendulisporaceae</taxon>
        <taxon>Pendulispora</taxon>
    </lineage>
</organism>
<dbReference type="Pfam" id="PF00486">
    <property type="entry name" value="Trans_reg_C"/>
    <property type="match status" value="1"/>
</dbReference>
<dbReference type="EMBL" id="CP089984">
    <property type="protein sequence ID" value="WXB15804.1"/>
    <property type="molecule type" value="Genomic_DNA"/>
</dbReference>
<dbReference type="PANTHER" id="PTHR48111:SF1">
    <property type="entry name" value="TWO-COMPONENT RESPONSE REGULATOR ORR33"/>
    <property type="match status" value="1"/>
</dbReference>
<dbReference type="InterPro" id="IPR011006">
    <property type="entry name" value="CheY-like_superfamily"/>
</dbReference>
<dbReference type="Pfam" id="PF00072">
    <property type="entry name" value="Response_reg"/>
    <property type="match status" value="1"/>
</dbReference>
<dbReference type="SMART" id="SM00862">
    <property type="entry name" value="Trans_reg_C"/>
    <property type="match status" value="1"/>
</dbReference>
<keyword evidence="2" id="KW-0902">Two-component regulatory system</keyword>
<evidence type="ECO:0000256" key="6">
    <source>
        <dbReference type="PROSITE-ProRule" id="PRU00169"/>
    </source>
</evidence>
<reference evidence="10 11" key="1">
    <citation type="submission" date="2021-12" db="EMBL/GenBank/DDBJ databases">
        <title>Discovery of the Pendulisporaceae a myxobacterial family with distinct sporulation behavior and unique specialized metabolism.</title>
        <authorList>
            <person name="Garcia R."/>
            <person name="Popoff A."/>
            <person name="Bader C.D."/>
            <person name="Loehr J."/>
            <person name="Walesch S."/>
            <person name="Walt C."/>
            <person name="Boldt J."/>
            <person name="Bunk B."/>
            <person name="Haeckl F.J.F.P.J."/>
            <person name="Gunesch A.P."/>
            <person name="Birkelbach J."/>
            <person name="Nuebel U."/>
            <person name="Pietschmann T."/>
            <person name="Bach T."/>
            <person name="Mueller R."/>
        </authorList>
    </citation>
    <scope>NUCLEOTIDE SEQUENCE [LARGE SCALE GENOMIC DNA]</scope>
    <source>
        <strain evidence="10 11">MSr11954</strain>
    </source>
</reference>